<evidence type="ECO:0000313" key="7">
    <source>
        <dbReference type="Proteomes" id="UP000824139"/>
    </source>
</evidence>
<gene>
    <name evidence="6" type="ORF">IAD41_06845</name>
</gene>
<reference evidence="6" key="2">
    <citation type="journal article" date="2021" name="PeerJ">
        <title>Extensive microbial diversity within the chicken gut microbiome revealed by metagenomics and culture.</title>
        <authorList>
            <person name="Gilroy R."/>
            <person name="Ravi A."/>
            <person name="Getino M."/>
            <person name="Pursley I."/>
            <person name="Horton D.L."/>
            <person name="Alikhan N.F."/>
            <person name="Baker D."/>
            <person name="Gharbi K."/>
            <person name="Hall N."/>
            <person name="Watson M."/>
            <person name="Adriaenssens E.M."/>
            <person name="Foster-Nyarko E."/>
            <person name="Jarju S."/>
            <person name="Secka A."/>
            <person name="Antonio M."/>
            <person name="Oren A."/>
            <person name="Chaudhuri R.R."/>
            <person name="La Ragione R."/>
            <person name="Hildebrand F."/>
            <person name="Pallen M.J."/>
        </authorList>
    </citation>
    <scope>NUCLEOTIDE SEQUENCE</scope>
    <source>
        <strain evidence="6">CHK152-2994</strain>
    </source>
</reference>
<dbReference type="InterPro" id="IPR016166">
    <property type="entry name" value="FAD-bd_PCMH"/>
</dbReference>
<sequence length="461" mass="51097">MLTKNNIIKDLKNILPRENVLSELEERYAYSQDATNIPSIKNLADAVVFVQSIEEVQAVVRIAKKYKIPLICRGAGTNVVGACLAEHGGIILNFSKMNKILELNRQNMTARVQPGVIVGELQKQAENVGLYYPPDPSNLAVSTIGGSIAQSSGGARTFKYGSTKDYIIDMKVMMADGEILQTGSNTIKNATGYNLGSLFIGSEGTLGIVVEATVKLIPKPETHRVLMAYFDKIEEAVTAVDSIIEQRVFPTTIDFMDKNAIQTVEKFYPSNLLTDKEAALIIEVDGFSNAVEYQSEIIKNILRGSNASAIQCSTTEDEYNKIWTARRSSMGACAKLRPNVTTDDVIVPRENLAKLVLGIREICTKYKLEVCMVGHVGDGSVHPQIPIDYRDAEEYRRFKLAKSEIYDLTARLDGILSGEHGIGALKRDYIHMVVNPLALEYMRTIKKTFDPDNILNPYKIF</sequence>
<dbReference type="SUPFAM" id="SSF56176">
    <property type="entry name" value="FAD-binding/transporter-associated domain-like"/>
    <property type="match status" value="1"/>
</dbReference>
<dbReference type="InterPro" id="IPR016164">
    <property type="entry name" value="FAD-linked_Oxase-like_C"/>
</dbReference>
<dbReference type="InterPro" id="IPR004113">
    <property type="entry name" value="FAD-bd_oxidored_4_C"/>
</dbReference>
<dbReference type="InterPro" id="IPR016171">
    <property type="entry name" value="Vanillyl_alc_oxidase_C-sub2"/>
</dbReference>
<keyword evidence="3" id="KW-0274">FAD</keyword>
<dbReference type="Proteomes" id="UP000824139">
    <property type="component" value="Unassembled WGS sequence"/>
</dbReference>
<dbReference type="FunFam" id="1.10.45.10:FF:000001">
    <property type="entry name" value="D-lactate dehydrogenase mitochondrial"/>
    <property type="match status" value="1"/>
</dbReference>
<dbReference type="Pfam" id="PF01565">
    <property type="entry name" value="FAD_binding_4"/>
    <property type="match status" value="1"/>
</dbReference>
<dbReference type="InterPro" id="IPR051914">
    <property type="entry name" value="FAD-linked_OxidoTrans_Type4"/>
</dbReference>
<name>A0A9D1K4N7_9BACT</name>
<dbReference type="PROSITE" id="PS51387">
    <property type="entry name" value="FAD_PCMH"/>
    <property type="match status" value="1"/>
</dbReference>
<dbReference type="Gene3D" id="3.30.465.10">
    <property type="match status" value="1"/>
</dbReference>
<dbReference type="Pfam" id="PF02913">
    <property type="entry name" value="FAD-oxidase_C"/>
    <property type="match status" value="1"/>
</dbReference>
<dbReference type="PANTHER" id="PTHR42934:SF2">
    <property type="entry name" value="GLYCOLATE OXIDASE SUBUNIT GLCD"/>
    <property type="match status" value="1"/>
</dbReference>
<dbReference type="InterPro" id="IPR016169">
    <property type="entry name" value="FAD-bd_PCMH_sub2"/>
</dbReference>
<evidence type="ECO:0000256" key="1">
    <source>
        <dbReference type="ARBA" id="ARBA00001974"/>
    </source>
</evidence>
<comment type="caution">
    <text evidence="6">The sequence shown here is derived from an EMBL/GenBank/DDBJ whole genome shotgun (WGS) entry which is preliminary data.</text>
</comment>
<evidence type="ECO:0000256" key="3">
    <source>
        <dbReference type="ARBA" id="ARBA00022827"/>
    </source>
</evidence>
<organism evidence="6 7">
    <name type="scientific">Candidatus Scatenecus faecavium</name>
    <dbReference type="NCBI Taxonomy" id="2840915"/>
    <lineage>
        <taxon>Bacteria</taxon>
        <taxon>Candidatus Scatenecus</taxon>
    </lineage>
</organism>
<evidence type="ECO:0000313" key="6">
    <source>
        <dbReference type="EMBL" id="HIS83303.1"/>
    </source>
</evidence>
<dbReference type="EMBL" id="DVJO01000153">
    <property type="protein sequence ID" value="HIS83303.1"/>
    <property type="molecule type" value="Genomic_DNA"/>
</dbReference>
<dbReference type="InterPro" id="IPR036318">
    <property type="entry name" value="FAD-bd_PCMH-like_sf"/>
</dbReference>
<evidence type="ECO:0000256" key="4">
    <source>
        <dbReference type="ARBA" id="ARBA00023002"/>
    </source>
</evidence>
<dbReference type="Gene3D" id="3.30.70.2740">
    <property type="match status" value="1"/>
</dbReference>
<feature type="domain" description="FAD-binding PCMH-type" evidence="5">
    <location>
        <begin position="40"/>
        <end position="219"/>
    </location>
</feature>
<comment type="cofactor">
    <cofactor evidence="1">
        <name>FAD</name>
        <dbReference type="ChEBI" id="CHEBI:57692"/>
    </cofactor>
</comment>
<proteinExistence type="predicted"/>
<evidence type="ECO:0000259" key="5">
    <source>
        <dbReference type="PROSITE" id="PS51387"/>
    </source>
</evidence>
<evidence type="ECO:0000256" key="2">
    <source>
        <dbReference type="ARBA" id="ARBA00022630"/>
    </source>
</evidence>
<dbReference type="GO" id="GO:0071949">
    <property type="term" value="F:FAD binding"/>
    <property type="evidence" value="ECO:0007669"/>
    <property type="project" value="InterPro"/>
</dbReference>
<dbReference type="GO" id="GO:0016491">
    <property type="term" value="F:oxidoreductase activity"/>
    <property type="evidence" value="ECO:0007669"/>
    <property type="project" value="UniProtKB-KW"/>
</dbReference>
<keyword evidence="4" id="KW-0560">Oxidoreductase</keyword>
<dbReference type="SUPFAM" id="SSF55103">
    <property type="entry name" value="FAD-linked oxidases, C-terminal domain"/>
    <property type="match status" value="1"/>
</dbReference>
<dbReference type="PANTHER" id="PTHR42934">
    <property type="entry name" value="GLYCOLATE OXIDASE SUBUNIT GLCD"/>
    <property type="match status" value="1"/>
</dbReference>
<dbReference type="InterPro" id="IPR006094">
    <property type="entry name" value="Oxid_FAD_bind_N"/>
</dbReference>
<protein>
    <submittedName>
        <fullName evidence="6">FAD-binding protein</fullName>
    </submittedName>
</protein>
<accession>A0A9D1K4N7</accession>
<dbReference type="Gene3D" id="1.10.45.10">
    <property type="entry name" value="Vanillyl-alcohol Oxidase, Chain A, domain 4"/>
    <property type="match status" value="1"/>
</dbReference>
<reference evidence="6" key="1">
    <citation type="submission" date="2020-10" db="EMBL/GenBank/DDBJ databases">
        <authorList>
            <person name="Gilroy R."/>
        </authorList>
    </citation>
    <scope>NUCLEOTIDE SEQUENCE</scope>
    <source>
        <strain evidence="6">CHK152-2994</strain>
    </source>
</reference>
<dbReference type="AlphaFoldDB" id="A0A9D1K4N7"/>
<keyword evidence="2" id="KW-0285">Flavoprotein</keyword>